<protein>
    <submittedName>
        <fullName evidence="1">Uncharacterized protein</fullName>
    </submittedName>
</protein>
<reference evidence="1 2" key="1">
    <citation type="submission" date="2016-04" db="EMBL/GenBank/DDBJ databases">
        <title>A degradative enzymes factory behind the ericoid mycorrhizal symbiosis.</title>
        <authorList>
            <consortium name="DOE Joint Genome Institute"/>
            <person name="Martino E."/>
            <person name="Morin E."/>
            <person name="Grelet G."/>
            <person name="Kuo A."/>
            <person name="Kohler A."/>
            <person name="Daghino S."/>
            <person name="Barry K."/>
            <person name="Choi C."/>
            <person name="Cichocki N."/>
            <person name="Clum A."/>
            <person name="Copeland A."/>
            <person name="Hainaut M."/>
            <person name="Haridas S."/>
            <person name="Labutti K."/>
            <person name="Lindquist E."/>
            <person name="Lipzen A."/>
            <person name="Khouja H.-R."/>
            <person name="Murat C."/>
            <person name="Ohm R."/>
            <person name="Olson A."/>
            <person name="Spatafora J."/>
            <person name="Veneault-Fourrey C."/>
            <person name="Henrissat B."/>
            <person name="Grigoriev I."/>
            <person name="Martin F."/>
            <person name="Perotto S."/>
        </authorList>
    </citation>
    <scope>NUCLEOTIDE SEQUENCE [LARGE SCALE GENOMIC DNA]</scope>
    <source>
        <strain evidence="1 2">F</strain>
    </source>
</reference>
<dbReference type="Proteomes" id="UP000235786">
    <property type="component" value="Unassembled WGS sequence"/>
</dbReference>
<dbReference type="AlphaFoldDB" id="A0A2J6S972"/>
<keyword evidence="2" id="KW-1185">Reference proteome</keyword>
<sequence>MLSISFFFYAPLDGRAASVVSQFGLVLTWLLHTPRLHHAKAECFRKSRTRSSLSPNAVVEISPYREFPIVPVHQTSLLFVRENTETGQNPGVTCGITFYLTPKASLDVG</sequence>
<organism evidence="1 2">
    <name type="scientific">Hyaloscypha variabilis (strain UAMH 11265 / GT02V1 / F)</name>
    <name type="common">Meliniomyces variabilis</name>
    <dbReference type="NCBI Taxonomy" id="1149755"/>
    <lineage>
        <taxon>Eukaryota</taxon>
        <taxon>Fungi</taxon>
        <taxon>Dikarya</taxon>
        <taxon>Ascomycota</taxon>
        <taxon>Pezizomycotina</taxon>
        <taxon>Leotiomycetes</taxon>
        <taxon>Helotiales</taxon>
        <taxon>Hyaloscyphaceae</taxon>
        <taxon>Hyaloscypha</taxon>
        <taxon>Hyaloscypha variabilis</taxon>
    </lineage>
</organism>
<dbReference type="EMBL" id="KZ613938">
    <property type="protein sequence ID" value="PMD47310.1"/>
    <property type="molecule type" value="Genomic_DNA"/>
</dbReference>
<evidence type="ECO:0000313" key="2">
    <source>
        <dbReference type="Proteomes" id="UP000235786"/>
    </source>
</evidence>
<evidence type="ECO:0000313" key="1">
    <source>
        <dbReference type="EMBL" id="PMD47310.1"/>
    </source>
</evidence>
<accession>A0A2J6S972</accession>
<gene>
    <name evidence="1" type="ORF">L207DRAFT_506315</name>
</gene>
<proteinExistence type="predicted"/>
<name>A0A2J6S972_HYAVF</name>